<sequence length="248" mass="28204">MGRINFRLKLKLLSVHFVWKRKHRHRIFKKKKTSASETREAMAMKMVWKSGGKSDKPRPQPRRNPFDTDEEKDDQAVLKPTDPNPGDSGPPPLVKDDLNQLFESLQSQGDHLAEAGKYREALSKWEGALSIMPENEIIHEQKAQVLLELGDAWNSLKAATRATQLKPSWPEAWVTLGRAQLNYGEPDSAIDSFDKALALKADYEEAKRDRQTAMHLVQKRKLLHSSGLSANKRRFVVADKVENSLEDS</sequence>
<dbReference type="PROSITE" id="PS50005">
    <property type="entry name" value="TPR"/>
    <property type="match status" value="2"/>
</dbReference>
<dbReference type="SUPFAM" id="SSF48452">
    <property type="entry name" value="TPR-like"/>
    <property type="match status" value="1"/>
</dbReference>
<name>A0AAV8CNC5_9POAL</name>
<evidence type="ECO:0000256" key="2">
    <source>
        <dbReference type="SAM" id="MobiDB-lite"/>
    </source>
</evidence>
<protein>
    <submittedName>
        <fullName evidence="3">Tetratricopeptide repeat protein 33</fullName>
    </submittedName>
</protein>
<dbReference type="PANTHER" id="PTHR15544:SF0">
    <property type="entry name" value="TETRATRICOPEPTIDE REPEAT PROTEIN 33"/>
    <property type="match status" value="1"/>
</dbReference>
<feature type="region of interest" description="Disordered" evidence="2">
    <location>
        <begin position="47"/>
        <end position="96"/>
    </location>
</feature>
<feature type="repeat" description="TPR" evidence="1">
    <location>
        <begin position="170"/>
        <end position="203"/>
    </location>
</feature>
<dbReference type="InterPro" id="IPR011990">
    <property type="entry name" value="TPR-like_helical_dom_sf"/>
</dbReference>
<proteinExistence type="predicted"/>
<dbReference type="EMBL" id="JAMFTS010000005">
    <property type="protein sequence ID" value="KAJ4756618.1"/>
    <property type="molecule type" value="Genomic_DNA"/>
</dbReference>
<dbReference type="SMART" id="SM00028">
    <property type="entry name" value="TPR"/>
    <property type="match status" value="3"/>
</dbReference>
<evidence type="ECO:0000256" key="1">
    <source>
        <dbReference type="PROSITE-ProRule" id="PRU00339"/>
    </source>
</evidence>
<dbReference type="InterPro" id="IPR052658">
    <property type="entry name" value="TPR-containing"/>
</dbReference>
<gene>
    <name evidence="3" type="ORF">LUZ62_091023</name>
</gene>
<dbReference type="AlphaFoldDB" id="A0AAV8CNC5"/>
<reference evidence="3" key="1">
    <citation type="submission" date="2022-08" db="EMBL/GenBank/DDBJ databases">
        <authorList>
            <person name="Marques A."/>
        </authorList>
    </citation>
    <scope>NUCLEOTIDE SEQUENCE</scope>
    <source>
        <strain evidence="3">RhyPub2mFocal</strain>
        <tissue evidence="3">Leaves</tissue>
    </source>
</reference>
<dbReference type="Gene3D" id="1.25.40.10">
    <property type="entry name" value="Tetratricopeptide repeat domain"/>
    <property type="match status" value="1"/>
</dbReference>
<feature type="repeat" description="TPR" evidence="1">
    <location>
        <begin position="102"/>
        <end position="135"/>
    </location>
</feature>
<accession>A0AAV8CNC5</accession>
<keyword evidence="4" id="KW-1185">Reference proteome</keyword>
<organism evidence="3 4">
    <name type="scientific">Rhynchospora pubera</name>
    <dbReference type="NCBI Taxonomy" id="906938"/>
    <lineage>
        <taxon>Eukaryota</taxon>
        <taxon>Viridiplantae</taxon>
        <taxon>Streptophyta</taxon>
        <taxon>Embryophyta</taxon>
        <taxon>Tracheophyta</taxon>
        <taxon>Spermatophyta</taxon>
        <taxon>Magnoliopsida</taxon>
        <taxon>Liliopsida</taxon>
        <taxon>Poales</taxon>
        <taxon>Cyperaceae</taxon>
        <taxon>Cyperoideae</taxon>
        <taxon>Rhynchosporeae</taxon>
        <taxon>Rhynchospora</taxon>
    </lineage>
</organism>
<keyword evidence="1" id="KW-0802">TPR repeat</keyword>
<dbReference type="Proteomes" id="UP001140206">
    <property type="component" value="Chromosome 5"/>
</dbReference>
<evidence type="ECO:0000313" key="3">
    <source>
        <dbReference type="EMBL" id="KAJ4756618.1"/>
    </source>
</evidence>
<comment type="caution">
    <text evidence="3">The sequence shown here is derived from an EMBL/GenBank/DDBJ whole genome shotgun (WGS) entry which is preliminary data.</text>
</comment>
<evidence type="ECO:0000313" key="4">
    <source>
        <dbReference type="Proteomes" id="UP001140206"/>
    </source>
</evidence>
<dbReference type="InterPro" id="IPR019734">
    <property type="entry name" value="TPR_rpt"/>
</dbReference>
<dbReference type="PANTHER" id="PTHR15544">
    <property type="entry name" value="OSMOSIS RESPONSIVE FACTOR"/>
    <property type="match status" value="1"/>
</dbReference>